<evidence type="ECO:0000256" key="1">
    <source>
        <dbReference type="SAM" id="Phobius"/>
    </source>
</evidence>
<evidence type="ECO:0000313" key="3">
    <source>
        <dbReference type="Proteomes" id="UP000051913"/>
    </source>
</evidence>
<reference evidence="2 3" key="1">
    <citation type="submission" date="2014-03" db="EMBL/GenBank/DDBJ databases">
        <title>Bradyrhizobium valentinum sp. nov., isolated from effective nodules of Lupinus mariae-josephae, a lupine endemic of basic-lime soils in Eastern Spain.</title>
        <authorList>
            <person name="Duran D."/>
            <person name="Rey L."/>
            <person name="Navarro A."/>
            <person name="Busquets A."/>
            <person name="Imperial J."/>
            <person name="Ruiz-Argueso T."/>
        </authorList>
    </citation>
    <scope>NUCLEOTIDE SEQUENCE [LARGE SCALE GENOMIC DNA]</scope>
    <source>
        <strain evidence="2 3">LmjM3</strain>
    </source>
</reference>
<keyword evidence="1" id="KW-1133">Transmembrane helix</keyword>
<dbReference type="Proteomes" id="UP000051913">
    <property type="component" value="Unassembled WGS sequence"/>
</dbReference>
<organism evidence="2 3">
    <name type="scientific">Bradyrhizobium valentinum</name>
    <dbReference type="NCBI Taxonomy" id="1518501"/>
    <lineage>
        <taxon>Bacteria</taxon>
        <taxon>Pseudomonadati</taxon>
        <taxon>Pseudomonadota</taxon>
        <taxon>Alphaproteobacteria</taxon>
        <taxon>Hyphomicrobiales</taxon>
        <taxon>Nitrobacteraceae</taxon>
        <taxon>Bradyrhizobium</taxon>
    </lineage>
</organism>
<dbReference type="EMBL" id="LLXX01000093">
    <property type="protein sequence ID" value="KRR07682.1"/>
    <property type="molecule type" value="Genomic_DNA"/>
</dbReference>
<feature type="transmembrane region" description="Helical" evidence="1">
    <location>
        <begin position="42"/>
        <end position="65"/>
    </location>
</feature>
<name>A0A0R3LJ25_9BRAD</name>
<protein>
    <submittedName>
        <fullName evidence="2">Uncharacterized protein</fullName>
    </submittedName>
</protein>
<comment type="caution">
    <text evidence="2">The sequence shown here is derived from an EMBL/GenBank/DDBJ whole genome shotgun (WGS) entry which is preliminary data.</text>
</comment>
<dbReference type="RefSeq" id="WP_057850886.1">
    <property type="nucleotide sequence ID" value="NZ_LLXX01000093.1"/>
</dbReference>
<keyword evidence="1" id="KW-0472">Membrane</keyword>
<keyword evidence="3" id="KW-1185">Reference proteome</keyword>
<dbReference type="AlphaFoldDB" id="A0A0R3LJ25"/>
<keyword evidence="1" id="KW-0812">Transmembrane</keyword>
<accession>A0A0R3LJ25</accession>
<gene>
    <name evidence="2" type="ORF">CP49_40080</name>
</gene>
<proteinExistence type="predicted"/>
<evidence type="ECO:0000313" key="2">
    <source>
        <dbReference type="EMBL" id="KRR07682.1"/>
    </source>
</evidence>
<sequence>MAIFLKIVSGVYLAFVWLVLFLTLSVPTPLNASVASAGASVIVFMIAIGLSIPAVALFAFGQVVGDVRILRNNARLQSEHLKAMRAYYEPSNSR</sequence>